<reference evidence="2 3" key="1">
    <citation type="submission" date="2019-04" db="EMBL/GenBank/DDBJ databases">
        <title>Phreatobacter aquaticus sp. nov.</title>
        <authorList>
            <person name="Choi A."/>
            <person name="Baek K."/>
        </authorList>
    </citation>
    <scope>NUCLEOTIDE SEQUENCE [LARGE SCALE GENOMIC DNA]</scope>
    <source>
        <strain evidence="2 3">NMCR1094</strain>
    </source>
</reference>
<feature type="compositionally biased region" description="Low complexity" evidence="1">
    <location>
        <begin position="63"/>
        <end position="77"/>
    </location>
</feature>
<organism evidence="2 3">
    <name type="scientific">Phreatobacter aquaticus</name>
    <dbReference type="NCBI Taxonomy" id="2570229"/>
    <lineage>
        <taxon>Bacteria</taxon>
        <taxon>Pseudomonadati</taxon>
        <taxon>Pseudomonadota</taxon>
        <taxon>Alphaproteobacteria</taxon>
        <taxon>Hyphomicrobiales</taxon>
        <taxon>Phreatobacteraceae</taxon>
        <taxon>Phreatobacter</taxon>
    </lineage>
</organism>
<dbReference type="EMBL" id="CP039865">
    <property type="protein sequence ID" value="QCK85045.1"/>
    <property type="molecule type" value="Genomic_DNA"/>
</dbReference>
<dbReference type="Proteomes" id="UP000298588">
    <property type="component" value="Chromosome"/>
</dbReference>
<evidence type="ECO:0000313" key="2">
    <source>
        <dbReference type="EMBL" id="QCK85045.1"/>
    </source>
</evidence>
<name>A0A4D7QE81_9HYPH</name>
<evidence type="ECO:0000256" key="1">
    <source>
        <dbReference type="SAM" id="MobiDB-lite"/>
    </source>
</evidence>
<sequence length="77" mass="7723">MPALVAGIHDFPELVGNAKGVDGRDKPGHDGKTVLGAALVPAPLTRPDGTGKARSRTPPGLPPSGSSASRPGHCPRP</sequence>
<keyword evidence="3" id="KW-1185">Reference proteome</keyword>
<feature type="compositionally biased region" description="Basic and acidic residues" evidence="1">
    <location>
        <begin position="21"/>
        <end position="32"/>
    </location>
</feature>
<dbReference type="KEGG" id="paqt:E8L99_04255"/>
<accession>A0A4D7QE81</accession>
<feature type="region of interest" description="Disordered" evidence="1">
    <location>
        <begin position="1"/>
        <end position="77"/>
    </location>
</feature>
<dbReference type="OrthoDB" id="8256430at2"/>
<dbReference type="AlphaFoldDB" id="A0A4D7QE81"/>
<proteinExistence type="predicted"/>
<protein>
    <submittedName>
        <fullName evidence="2">Uncharacterized protein</fullName>
    </submittedName>
</protein>
<gene>
    <name evidence="2" type="ORF">E8L99_04255</name>
</gene>
<evidence type="ECO:0000313" key="3">
    <source>
        <dbReference type="Proteomes" id="UP000298588"/>
    </source>
</evidence>